<keyword evidence="3" id="KW-1185">Reference proteome</keyword>
<name>A0A9P9YJE5_9MUSC</name>
<feature type="region of interest" description="Disordered" evidence="1">
    <location>
        <begin position="19"/>
        <end position="43"/>
    </location>
</feature>
<reference evidence="2" key="1">
    <citation type="journal article" date="2023" name="Genome Biol. Evol.">
        <title>Long-read-based Genome Assembly of Drosophila gunungcola Reveals Fewer Chemosensory Genes in Flower-breeding Species.</title>
        <authorList>
            <person name="Negi A."/>
            <person name="Liao B.Y."/>
            <person name="Yeh S.D."/>
        </authorList>
    </citation>
    <scope>NUCLEOTIDE SEQUENCE</scope>
    <source>
        <strain evidence="2">Sukarami</strain>
    </source>
</reference>
<sequence>MGTYLSYLFRSPGLNLNVAPPQSPLPGPNSNPPTSNNNLMGRLSYAPLSPPMVNYSTVQPIMLPSDFTLQAPTSSLHSSTANNNNNSDNNLPSLARLDWPTMQKPKRVHARHH</sequence>
<organism evidence="2 3">
    <name type="scientific">Drosophila gunungcola</name>
    <name type="common">fruit fly</name>
    <dbReference type="NCBI Taxonomy" id="103775"/>
    <lineage>
        <taxon>Eukaryota</taxon>
        <taxon>Metazoa</taxon>
        <taxon>Ecdysozoa</taxon>
        <taxon>Arthropoda</taxon>
        <taxon>Hexapoda</taxon>
        <taxon>Insecta</taxon>
        <taxon>Pterygota</taxon>
        <taxon>Neoptera</taxon>
        <taxon>Endopterygota</taxon>
        <taxon>Diptera</taxon>
        <taxon>Brachycera</taxon>
        <taxon>Muscomorpha</taxon>
        <taxon>Ephydroidea</taxon>
        <taxon>Drosophilidae</taxon>
        <taxon>Drosophila</taxon>
        <taxon>Sophophora</taxon>
    </lineage>
</organism>
<gene>
    <name evidence="2" type="ORF">M5D96_009224</name>
</gene>
<comment type="caution">
    <text evidence="2">The sequence shown here is derived from an EMBL/GenBank/DDBJ whole genome shotgun (WGS) entry which is preliminary data.</text>
</comment>
<feature type="compositionally biased region" description="Pro residues" evidence="1">
    <location>
        <begin position="21"/>
        <end position="31"/>
    </location>
</feature>
<protein>
    <submittedName>
        <fullName evidence="2">Uncharacterized protein</fullName>
    </submittedName>
</protein>
<evidence type="ECO:0000313" key="3">
    <source>
        <dbReference type="Proteomes" id="UP001059596"/>
    </source>
</evidence>
<dbReference type="AlphaFoldDB" id="A0A9P9YJE5"/>
<proteinExistence type="predicted"/>
<evidence type="ECO:0000256" key="1">
    <source>
        <dbReference type="SAM" id="MobiDB-lite"/>
    </source>
</evidence>
<feature type="region of interest" description="Disordered" evidence="1">
    <location>
        <begin position="70"/>
        <end position="113"/>
    </location>
</feature>
<feature type="compositionally biased region" description="Basic residues" evidence="1">
    <location>
        <begin position="104"/>
        <end position="113"/>
    </location>
</feature>
<evidence type="ECO:0000313" key="2">
    <source>
        <dbReference type="EMBL" id="KAI8037724.1"/>
    </source>
</evidence>
<dbReference type="Proteomes" id="UP001059596">
    <property type="component" value="Unassembled WGS sequence"/>
</dbReference>
<dbReference type="EMBL" id="JAMKOV010000010">
    <property type="protein sequence ID" value="KAI8037724.1"/>
    <property type="molecule type" value="Genomic_DNA"/>
</dbReference>
<accession>A0A9P9YJE5</accession>
<feature type="compositionally biased region" description="Low complexity" evidence="1">
    <location>
        <begin position="74"/>
        <end position="94"/>
    </location>
</feature>